<feature type="compositionally biased region" description="Gly residues" evidence="1">
    <location>
        <begin position="202"/>
        <end position="213"/>
    </location>
</feature>
<evidence type="ECO:0000313" key="4">
    <source>
        <dbReference type="Proteomes" id="UP001499895"/>
    </source>
</evidence>
<dbReference type="InterPro" id="IPR049052">
    <property type="entry name" value="nSTAND1"/>
</dbReference>
<proteinExistence type="predicted"/>
<accession>A0ABN0ZD46</accession>
<evidence type="ECO:0000256" key="1">
    <source>
        <dbReference type="SAM" id="MobiDB-lite"/>
    </source>
</evidence>
<evidence type="ECO:0000313" key="3">
    <source>
        <dbReference type="EMBL" id="GAA0443905.1"/>
    </source>
</evidence>
<protein>
    <recommendedName>
        <fullName evidence="2">Novel STAND NTPase 1 domain-containing protein</fullName>
    </recommendedName>
</protein>
<gene>
    <name evidence="3" type="ORF">GCM10009544_03410</name>
</gene>
<name>A0ABN0ZD46_9ACTN</name>
<keyword evidence="4" id="KW-1185">Reference proteome</keyword>
<comment type="caution">
    <text evidence="3">The sequence shown here is derived from an EMBL/GenBank/DDBJ whole genome shotgun (WGS) entry which is preliminary data.</text>
</comment>
<organism evidence="3 4">
    <name type="scientific">Streptomyces stramineus</name>
    <dbReference type="NCBI Taxonomy" id="173861"/>
    <lineage>
        <taxon>Bacteria</taxon>
        <taxon>Bacillati</taxon>
        <taxon>Actinomycetota</taxon>
        <taxon>Actinomycetes</taxon>
        <taxon>Kitasatosporales</taxon>
        <taxon>Streptomycetaceae</taxon>
        <taxon>Streptomyces</taxon>
    </lineage>
</organism>
<reference evidence="3 4" key="1">
    <citation type="journal article" date="2019" name="Int. J. Syst. Evol. Microbiol.">
        <title>The Global Catalogue of Microorganisms (GCM) 10K type strain sequencing project: providing services to taxonomists for standard genome sequencing and annotation.</title>
        <authorList>
            <consortium name="The Broad Institute Genomics Platform"/>
            <consortium name="The Broad Institute Genome Sequencing Center for Infectious Disease"/>
            <person name="Wu L."/>
            <person name="Ma J."/>
        </authorList>
    </citation>
    <scope>NUCLEOTIDE SEQUENCE [LARGE SCALE GENOMIC DNA]</scope>
    <source>
        <strain evidence="3 4">JCM 10649</strain>
    </source>
</reference>
<feature type="region of interest" description="Disordered" evidence="1">
    <location>
        <begin position="181"/>
        <end position="241"/>
    </location>
</feature>
<sequence>MTADLLVRLDDRMRGGGPLMVVAPSEAGKSSLLRAGLLPALARGALPAAGSADWPRLLLTPTAHPLASLAARLADVTGADPPGAGSADAQTCGALLNAAGSEQSGSDRRARSRPIVVVDQLEELFTLCTSERERRDFLDVLERFTRADDEAADPAGLVVLGLRSDFYTPCTRHPWLRAALARPASPRTHGRQRAAGSHRIPGPGGGAGVGAGPGRTAAARDRHALLGRSGERPAGLRPGRS</sequence>
<dbReference type="Pfam" id="PF20703">
    <property type="entry name" value="nSTAND1"/>
    <property type="match status" value="1"/>
</dbReference>
<evidence type="ECO:0000259" key="2">
    <source>
        <dbReference type="Pfam" id="PF20703"/>
    </source>
</evidence>
<dbReference type="Proteomes" id="UP001499895">
    <property type="component" value="Unassembled WGS sequence"/>
</dbReference>
<feature type="domain" description="Novel STAND NTPase 1" evidence="2">
    <location>
        <begin position="3"/>
        <end position="182"/>
    </location>
</feature>
<dbReference type="EMBL" id="BAAAHB010000001">
    <property type="protein sequence ID" value="GAA0443905.1"/>
    <property type="molecule type" value="Genomic_DNA"/>
</dbReference>